<gene>
    <name evidence="1" type="ORF">KI387_020872</name>
</gene>
<evidence type="ECO:0000313" key="2">
    <source>
        <dbReference type="Proteomes" id="UP000824469"/>
    </source>
</evidence>
<keyword evidence="2" id="KW-1185">Reference proteome</keyword>
<dbReference type="EMBL" id="JAHRHJ020000004">
    <property type="protein sequence ID" value="KAH9319103.1"/>
    <property type="molecule type" value="Genomic_DNA"/>
</dbReference>
<feature type="non-terminal residue" evidence="1">
    <location>
        <position position="54"/>
    </location>
</feature>
<protein>
    <submittedName>
        <fullName evidence="1">Uncharacterized protein</fullName>
    </submittedName>
</protein>
<proteinExistence type="predicted"/>
<reference evidence="1 2" key="1">
    <citation type="journal article" date="2021" name="Nat. Plants">
        <title>The Taxus genome provides insights into paclitaxel biosynthesis.</title>
        <authorList>
            <person name="Xiong X."/>
            <person name="Gou J."/>
            <person name="Liao Q."/>
            <person name="Li Y."/>
            <person name="Zhou Q."/>
            <person name="Bi G."/>
            <person name="Li C."/>
            <person name="Du R."/>
            <person name="Wang X."/>
            <person name="Sun T."/>
            <person name="Guo L."/>
            <person name="Liang H."/>
            <person name="Lu P."/>
            <person name="Wu Y."/>
            <person name="Zhang Z."/>
            <person name="Ro D.K."/>
            <person name="Shang Y."/>
            <person name="Huang S."/>
            <person name="Yan J."/>
        </authorList>
    </citation>
    <scope>NUCLEOTIDE SEQUENCE [LARGE SCALE GENOMIC DNA]</scope>
    <source>
        <strain evidence="1">Ta-2019</strain>
    </source>
</reference>
<comment type="caution">
    <text evidence="1">The sequence shown here is derived from an EMBL/GenBank/DDBJ whole genome shotgun (WGS) entry which is preliminary data.</text>
</comment>
<accession>A0AA38GC66</accession>
<organism evidence="1 2">
    <name type="scientific">Taxus chinensis</name>
    <name type="common">Chinese yew</name>
    <name type="synonym">Taxus wallichiana var. chinensis</name>
    <dbReference type="NCBI Taxonomy" id="29808"/>
    <lineage>
        <taxon>Eukaryota</taxon>
        <taxon>Viridiplantae</taxon>
        <taxon>Streptophyta</taxon>
        <taxon>Embryophyta</taxon>
        <taxon>Tracheophyta</taxon>
        <taxon>Spermatophyta</taxon>
        <taxon>Pinopsida</taxon>
        <taxon>Pinidae</taxon>
        <taxon>Conifers II</taxon>
        <taxon>Cupressales</taxon>
        <taxon>Taxaceae</taxon>
        <taxon>Taxus</taxon>
    </lineage>
</organism>
<dbReference type="Proteomes" id="UP000824469">
    <property type="component" value="Unassembled WGS sequence"/>
</dbReference>
<evidence type="ECO:0000313" key="1">
    <source>
        <dbReference type="EMBL" id="KAH9319103.1"/>
    </source>
</evidence>
<name>A0AA38GC66_TAXCH</name>
<sequence>MRKFSFSADPAGSRPRGTDFLDCSTQKLARFSRKSNFVKIGARSQKLWPFEVPR</sequence>
<dbReference type="AlphaFoldDB" id="A0AA38GC66"/>